<feature type="compositionally biased region" description="Basic and acidic residues" evidence="1">
    <location>
        <begin position="228"/>
        <end position="244"/>
    </location>
</feature>
<feature type="compositionally biased region" description="Polar residues" evidence="1">
    <location>
        <begin position="528"/>
        <end position="539"/>
    </location>
</feature>
<evidence type="ECO:0000313" key="4">
    <source>
        <dbReference type="EMBL" id="RKF54238.1"/>
    </source>
</evidence>
<evidence type="ECO:0000313" key="5">
    <source>
        <dbReference type="Proteomes" id="UP000283383"/>
    </source>
</evidence>
<keyword evidence="5" id="KW-1185">Reference proteome</keyword>
<feature type="region of interest" description="Disordered" evidence="1">
    <location>
        <begin position="27"/>
        <end position="72"/>
    </location>
</feature>
<dbReference type="SUPFAM" id="SSF55753">
    <property type="entry name" value="Actin depolymerizing proteins"/>
    <property type="match status" value="2"/>
</dbReference>
<dbReference type="GO" id="GO:0008154">
    <property type="term" value="P:actin polymerization or depolymerization"/>
    <property type="evidence" value="ECO:0007669"/>
    <property type="project" value="TreeGrafter"/>
</dbReference>
<comment type="caution">
    <text evidence="4">The sequence shown here is derived from an EMBL/GenBank/DDBJ whole genome shotgun (WGS) entry which is preliminary data.</text>
</comment>
<feature type="region of interest" description="Disordered" evidence="1">
    <location>
        <begin position="113"/>
        <end position="144"/>
    </location>
</feature>
<dbReference type="GO" id="GO:0005546">
    <property type="term" value="F:phosphatidylinositol-4,5-bisphosphate binding"/>
    <property type="evidence" value="ECO:0007669"/>
    <property type="project" value="TreeGrafter"/>
</dbReference>
<dbReference type="Gene3D" id="3.40.20.10">
    <property type="entry name" value="Severin"/>
    <property type="match status" value="3"/>
</dbReference>
<dbReference type="Pfam" id="PF13254">
    <property type="entry name" value="DUF4045"/>
    <property type="match status" value="1"/>
</dbReference>
<dbReference type="InterPro" id="IPR025118">
    <property type="entry name" value="DUF4045"/>
</dbReference>
<feature type="compositionally biased region" description="Polar residues" evidence="1">
    <location>
        <begin position="454"/>
        <end position="478"/>
    </location>
</feature>
<dbReference type="GO" id="GO:0051015">
    <property type="term" value="F:actin filament binding"/>
    <property type="evidence" value="ECO:0007669"/>
    <property type="project" value="InterPro"/>
</dbReference>
<dbReference type="GO" id="GO:0051016">
    <property type="term" value="P:barbed-end actin filament capping"/>
    <property type="evidence" value="ECO:0007669"/>
    <property type="project" value="TreeGrafter"/>
</dbReference>
<dbReference type="SMART" id="SM00262">
    <property type="entry name" value="GEL"/>
    <property type="match status" value="1"/>
</dbReference>
<feature type="region of interest" description="Disordered" evidence="1">
    <location>
        <begin position="183"/>
        <end position="299"/>
    </location>
</feature>
<feature type="compositionally biased region" description="Low complexity" evidence="1">
    <location>
        <begin position="599"/>
        <end position="613"/>
    </location>
</feature>
<feature type="region of interest" description="Disordered" evidence="1">
    <location>
        <begin position="417"/>
        <end position="436"/>
    </location>
</feature>
<dbReference type="Proteomes" id="UP000283383">
    <property type="component" value="Unassembled WGS sequence"/>
</dbReference>
<feature type="domain" description="DUF7904" evidence="3">
    <location>
        <begin position="1154"/>
        <end position="1252"/>
    </location>
</feature>
<feature type="compositionally biased region" description="Basic and acidic residues" evidence="1">
    <location>
        <begin position="27"/>
        <end position="57"/>
    </location>
</feature>
<feature type="region of interest" description="Disordered" evidence="1">
    <location>
        <begin position="442"/>
        <end position="640"/>
    </location>
</feature>
<evidence type="ECO:0008006" key="6">
    <source>
        <dbReference type="Google" id="ProtNLM"/>
    </source>
</evidence>
<protein>
    <recommendedName>
        <fullName evidence="6">Gelsolin repeat protein</fullName>
    </recommendedName>
</protein>
<dbReference type="PANTHER" id="PTHR11977:SF133">
    <property type="entry name" value="DUF4045 DOMAIN-CONTAINING PROTEIN"/>
    <property type="match status" value="1"/>
</dbReference>
<feature type="region of interest" description="Disordered" evidence="1">
    <location>
        <begin position="905"/>
        <end position="929"/>
    </location>
</feature>
<dbReference type="EMBL" id="MCBQ01021113">
    <property type="protein sequence ID" value="RKF54238.1"/>
    <property type="molecule type" value="Genomic_DNA"/>
</dbReference>
<feature type="compositionally biased region" description="Basic and acidic residues" evidence="1">
    <location>
        <begin position="615"/>
        <end position="627"/>
    </location>
</feature>
<evidence type="ECO:0000259" key="3">
    <source>
        <dbReference type="Pfam" id="PF25480"/>
    </source>
</evidence>
<evidence type="ECO:0000259" key="2">
    <source>
        <dbReference type="Pfam" id="PF13254"/>
    </source>
</evidence>
<feature type="compositionally biased region" description="Polar residues" evidence="1">
    <location>
        <begin position="193"/>
        <end position="221"/>
    </location>
</feature>
<organism evidence="4 5">
    <name type="scientific">Golovinomyces cichoracearum</name>
    <dbReference type="NCBI Taxonomy" id="62708"/>
    <lineage>
        <taxon>Eukaryota</taxon>
        <taxon>Fungi</taxon>
        <taxon>Dikarya</taxon>
        <taxon>Ascomycota</taxon>
        <taxon>Pezizomycotina</taxon>
        <taxon>Leotiomycetes</taxon>
        <taxon>Erysiphales</taxon>
        <taxon>Erysiphaceae</taxon>
        <taxon>Golovinomyces</taxon>
    </lineage>
</organism>
<dbReference type="Pfam" id="PF25480">
    <property type="entry name" value="DUF7904"/>
    <property type="match status" value="1"/>
</dbReference>
<dbReference type="InterPro" id="IPR057226">
    <property type="entry name" value="DUF7904"/>
</dbReference>
<dbReference type="GO" id="GO:0015629">
    <property type="term" value="C:actin cytoskeleton"/>
    <property type="evidence" value="ECO:0007669"/>
    <property type="project" value="TreeGrafter"/>
</dbReference>
<reference evidence="4 5" key="1">
    <citation type="journal article" date="2018" name="BMC Genomics">
        <title>Comparative genome analyses reveal sequence features reflecting distinct modes of host-adaptation between dicot and monocot powdery mildew.</title>
        <authorList>
            <person name="Wu Y."/>
            <person name="Ma X."/>
            <person name="Pan Z."/>
            <person name="Kale S.D."/>
            <person name="Song Y."/>
            <person name="King H."/>
            <person name="Zhang Q."/>
            <person name="Presley C."/>
            <person name="Deng X."/>
            <person name="Wei C.I."/>
            <person name="Xiao S."/>
        </authorList>
    </citation>
    <scope>NUCLEOTIDE SEQUENCE [LARGE SCALE GENOMIC DNA]</scope>
    <source>
        <strain evidence="4">UMSG3</strain>
    </source>
</reference>
<feature type="compositionally biased region" description="Polar residues" evidence="1">
    <location>
        <begin position="575"/>
        <end position="590"/>
    </location>
</feature>
<dbReference type="InterPro" id="IPR029006">
    <property type="entry name" value="ADF-H/Gelsolin-like_dom_sf"/>
</dbReference>
<dbReference type="GO" id="GO:0005737">
    <property type="term" value="C:cytoplasm"/>
    <property type="evidence" value="ECO:0007669"/>
    <property type="project" value="TreeGrafter"/>
</dbReference>
<evidence type="ECO:0000256" key="1">
    <source>
        <dbReference type="SAM" id="MobiDB-lite"/>
    </source>
</evidence>
<feature type="compositionally biased region" description="Polar residues" evidence="1">
    <location>
        <begin position="286"/>
        <end position="299"/>
    </location>
</feature>
<feature type="compositionally biased region" description="Basic and acidic residues" evidence="1">
    <location>
        <begin position="256"/>
        <end position="283"/>
    </location>
</feature>
<dbReference type="PANTHER" id="PTHR11977">
    <property type="entry name" value="VILLIN"/>
    <property type="match status" value="1"/>
</dbReference>
<sequence>MSLLNVEGSEDVHDFLQRIKEIGKQRNLEDEERNRKLEEAIIQGRKERQARRAERARSISPTKTSPAENLLRNRYSVPQNLSFSEFPQLCAKDSGSELQQKVATDVELISSSSEIPLSKDDQRTLQTSSMREKEDMSPSPNAAVLRSPTLSWNRRYNSRAINPLVNRQNSLVALENVTKYQDNPLDLSHSHEGSQSCSQEQNVQKPDSSNLQRNNQVQSLGLDSPASDDPRCDDYGCSDHESRLSVKISSTSHGGSPHEQKKNETKDHQISFTKDFSDTKDLKNFPANSTDQGVVSSSPTPLILYQKPQSPHESKPENRNLALFATSKCISPERFNQSSSPTKGMGGFVQSAMMRRNDSVNKKRWSANNSPNINKTKSVPNIVLASTNSKHIGPKPETELHLSNISYSSLDRSNVTYDRPLSSASTRSDLITSSKRSSIENKIGSDVRVGNVQRFRSVSPNTNDPSQEETTPPISPSRTMDRRRWSPTKSSWLEAVLNKPDLFKQRPKTIQPPQQPAWMSEISKARQRPQTNVSRSSSPAPKHEVNIGGLMRSRPTGGPAPVVNFPGTLNPGFATGTNKTSSGSNIISSRPESRINVKNSTSSSSNMTPTLPSRPKADELPKKDYRANLKPRKPIGSGNKIEPELKNVFVQLRPTKTQSYVAPDELRNNITRGKAALNVTGGPRKSEQKDEFKEAILKKKEDFKKAQLEGKGISRTSSGAKNTTLPEALVKQRALGRSDSVSSEFPINIGLKSSHLSTSHSRTASVPGNVRSQTNEFVKITDRVTTDLTRLLSQETNLKSSHKPRSFSVNPVFENNVSNLKFRDDVPKLIHLTKERDRGPRRKPPSINWTSNLSERLVSLEKKPNIATDSNDVKMSSEVMLGPANSAKVGPEFNHAVIHPSLSQSENAQALESEEEKLDTPPIPSNEINPLEKGILAQQPEASKTESHDIDQLMERQFSENSLIDQNRPKSVDSANSTLTFPQQSEVPESPSPIDMKQLDQEQSTHITSPKGETDERSYQESITVEETPAHQDIQSPVTRVKKISGIQSHHENNFYSSLNHTDSTVTKPDELISKISHNVTQTLPSPMANLTEPAALSTTPPPTSTSQSFDCCTALTRFFDRTRSPENFDFDTLNLLSSHPEENFKTTSLQVDVFLFSSDGNKKIVPSNQERIFFEENTYICMHKHKNMNGKILTEVFLWVGDEISTGILQEIEDHARVESKVMGSDLLTIRQGKETSQFFVALGGFIIVQRGSSNKHNSLAPRILCARNYHGHIAFDEVDFSSESLCSGFSYLISTNCGKCFLWRGRGTSVEELTCAKLVGMDFGLTGEIEEVEEGKEPSEFLQIFGDNVQMPESADYWELKPKFPKYRARLFVTDESSKDKISEIKHFNQQDLNEHQKIYIVDVFFEIYILIGSEAQSQYSAFHNALIFVQEYSILAAGMEERPHVPPVKVILSGITRDLKAAFRKWKNSQAPSHQCQSESSLMMLPLTEVLEALRD</sequence>
<gene>
    <name evidence="4" type="ORF">GcM3_211002</name>
</gene>
<dbReference type="STRING" id="62708.A0A420HA03"/>
<feature type="domain" description="DUF4045" evidence="2">
    <location>
        <begin position="9"/>
        <end position="703"/>
    </location>
</feature>
<feature type="compositionally biased region" description="Low complexity" evidence="1">
    <location>
        <begin position="982"/>
        <end position="993"/>
    </location>
</feature>
<accession>A0A420HA03</accession>
<dbReference type="GO" id="GO:0051014">
    <property type="term" value="P:actin filament severing"/>
    <property type="evidence" value="ECO:0007669"/>
    <property type="project" value="TreeGrafter"/>
</dbReference>
<dbReference type="InterPro" id="IPR007122">
    <property type="entry name" value="Villin/Gelsolin"/>
</dbReference>
<feature type="region of interest" description="Disordered" evidence="1">
    <location>
        <begin position="960"/>
        <end position="1036"/>
    </location>
</feature>
<name>A0A420HA03_9PEZI</name>
<proteinExistence type="predicted"/>